<dbReference type="RefSeq" id="WP_075967646.1">
    <property type="nucleotide sequence ID" value="NZ_BQNZ01000003.1"/>
</dbReference>
<evidence type="ECO:0000313" key="3">
    <source>
        <dbReference type="Proteomes" id="UP001055114"/>
    </source>
</evidence>
<evidence type="ECO:0008006" key="4">
    <source>
        <dbReference type="Google" id="ProtNLM"/>
    </source>
</evidence>
<name>A0AA37KG68_9BACT</name>
<dbReference type="PROSITE" id="PS51257">
    <property type="entry name" value="PROKAR_LIPOPROTEIN"/>
    <property type="match status" value="1"/>
</dbReference>
<feature type="signal peptide" evidence="1">
    <location>
        <begin position="1"/>
        <end position="23"/>
    </location>
</feature>
<organism evidence="2 3">
    <name type="scientific">Parabacteroides merdae</name>
    <dbReference type="NCBI Taxonomy" id="46503"/>
    <lineage>
        <taxon>Bacteria</taxon>
        <taxon>Pseudomonadati</taxon>
        <taxon>Bacteroidota</taxon>
        <taxon>Bacteroidia</taxon>
        <taxon>Bacteroidales</taxon>
        <taxon>Tannerellaceae</taxon>
        <taxon>Parabacteroides</taxon>
    </lineage>
</organism>
<dbReference type="AlphaFoldDB" id="A0AA37KG68"/>
<protein>
    <recommendedName>
        <fullName evidence="4">6-bladed beta-propeller</fullName>
    </recommendedName>
</protein>
<dbReference type="EMBL" id="BQNZ01000003">
    <property type="protein sequence ID" value="GKH73542.1"/>
    <property type="molecule type" value="Genomic_DNA"/>
</dbReference>
<dbReference type="Gene3D" id="2.120.10.30">
    <property type="entry name" value="TolB, C-terminal domain"/>
    <property type="match status" value="1"/>
</dbReference>
<comment type="caution">
    <text evidence="2">The sequence shown here is derived from an EMBL/GenBank/DDBJ whole genome shotgun (WGS) entry which is preliminary data.</text>
</comment>
<feature type="chain" id="PRO_5041333718" description="6-bladed beta-propeller" evidence="1">
    <location>
        <begin position="24"/>
        <end position="389"/>
    </location>
</feature>
<dbReference type="Pfam" id="PF17170">
    <property type="entry name" value="DUF5128"/>
    <property type="match status" value="1"/>
</dbReference>
<dbReference type="SUPFAM" id="SSF50969">
    <property type="entry name" value="YVTN repeat-like/Quinoprotein amine dehydrogenase"/>
    <property type="match status" value="1"/>
</dbReference>
<dbReference type="InterPro" id="IPR011042">
    <property type="entry name" value="6-blade_b-propeller_TolB-like"/>
</dbReference>
<reference evidence="2" key="1">
    <citation type="submission" date="2022-01" db="EMBL/GenBank/DDBJ databases">
        <title>Novel bile acid biosynthetic pathways are enriched in the microbiome of centenarians.</title>
        <authorList>
            <person name="Sato Y."/>
            <person name="Atarashi K."/>
            <person name="Plichta R.D."/>
            <person name="Arai Y."/>
            <person name="Sasajima S."/>
            <person name="Kearney M.S."/>
            <person name="Suda W."/>
            <person name="Takeshita K."/>
            <person name="Sasaki T."/>
            <person name="Okamoto S."/>
            <person name="Skelly N.A."/>
            <person name="Okamura Y."/>
            <person name="Vlamakis H."/>
            <person name="Li Y."/>
            <person name="Tanoue T."/>
            <person name="Takei H."/>
            <person name="Nittono H."/>
            <person name="Narushima S."/>
            <person name="Irie J."/>
            <person name="Itoh H."/>
            <person name="Moriya K."/>
            <person name="Sugiura Y."/>
            <person name="Suematsu M."/>
            <person name="Moritoki N."/>
            <person name="Shibata S."/>
            <person name="Littman R.D."/>
            <person name="Fischbach A.M."/>
            <person name="Uwamino Y."/>
            <person name="Inoue T."/>
            <person name="Honda A."/>
            <person name="Hattori M."/>
            <person name="Murai T."/>
            <person name="Xavier J.R."/>
            <person name="Hirose N."/>
            <person name="Honda K."/>
        </authorList>
    </citation>
    <scope>NUCLEOTIDE SEQUENCE</scope>
    <source>
        <strain evidence="2">CE91-St3</strain>
    </source>
</reference>
<gene>
    <name evidence="2" type="ORF">CE91St3_34050</name>
</gene>
<sequence length="389" mass="44807">MKKNICLLLIAALMCSCAGQDNGKDDFITISIDPEDSQIVSIADFFEKIAIVPLETNDTILINAVYNIIPLNKRLYILDRRSSSVFIFSDHGEAKAVIHDQGDGPNKYTNASSIAVNGEKKELYVMDNQLKKKFVYDLNGRLLRVDTIPYKISQILFLGEGREVWARSSIDPEDGYIMNCFKQDELVAQYHPHHYENGATISFWESPFVLFEDGLYTHIMYNDTIYKYDFNYPKGGLVIKLGHAIPKELIALPMQSREDEIFKYLRKNKKVAHSPYLYISDETKVGVSYQYDGYNCFYIYDRLNGESCSFRGPHIGKVHIVDILYGTIACGDYFYYILDPSKYQDLETKKKSEIQSFYPELFNTLERASIDDNPILMVAKLNKKIFRNE</sequence>
<proteinExistence type="predicted"/>
<evidence type="ECO:0000256" key="1">
    <source>
        <dbReference type="SAM" id="SignalP"/>
    </source>
</evidence>
<dbReference type="Proteomes" id="UP001055114">
    <property type="component" value="Unassembled WGS sequence"/>
</dbReference>
<evidence type="ECO:0000313" key="2">
    <source>
        <dbReference type="EMBL" id="GKH73542.1"/>
    </source>
</evidence>
<dbReference type="InterPro" id="IPR011044">
    <property type="entry name" value="Quino_amine_DH_bsu"/>
</dbReference>
<keyword evidence="1" id="KW-0732">Signal</keyword>
<accession>A0AA37KG68</accession>